<dbReference type="HOGENOM" id="CLU_1833438_0_0_3"/>
<dbReference type="Pfam" id="PF09876">
    <property type="entry name" value="DUF2103"/>
    <property type="match status" value="1"/>
</dbReference>
<dbReference type="InterPro" id="IPR018664">
    <property type="entry name" value="DUF2103_metal-binding"/>
</dbReference>
<evidence type="ECO:0000313" key="1">
    <source>
        <dbReference type="EMBL" id="ABM72051.1"/>
    </source>
</evidence>
<sequence>MKNHHSLVVNLNITELTNFFNYKNNLQIKIYFSELQSSKYDIKIYINTLGRVVLNHSTHIEGLIPILKKLALNERIKIITPAIISRAKGKSAKLVFRVSIKTINGYKAIARKGKSAQEVFISTDLSKDELKKLLDVCNHS</sequence>
<gene>
    <name evidence="1" type="ordered locus">P9515_08441</name>
</gene>
<organism evidence="1 2">
    <name type="scientific">Prochlorococcus marinus (strain MIT 9515)</name>
    <dbReference type="NCBI Taxonomy" id="167542"/>
    <lineage>
        <taxon>Bacteria</taxon>
        <taxon>Bacillati</taxon>
        <taxon>Cyanobacteriota</taxon>
        <taxon>Cyanophyceae</taxon>
        <taxon>Synechococcales</taxon>
        <taxon>Prochlorococcaceae</taxon>
        <taxon>Prochlorococcus</taxon>
    </lineage>
</organism>
<dbReference type="STRING" id="167542.P9515_08441"/>
<accession>A2BW90</accession>
<dbReference type="Proteomes" id="UP000001589">
    <property type="component" value="Chromosome"/>
</dbReference>
<dbReference type="KEGG" id="pmc:P9515_08441"/>
<proteinExistence type="predicted"/>
<dbReference type="eggNOG" id="COG4031">
    <property type="taxonomic scope" value="Bacteria"/>
</dbReference>
<dbReference type="EMBL" id="CP000552">
    <property type="protein sequence ID" value="ABM72051.1"/>
    <property type="molecule type" value="Genomic_DNA"/>
</dbReference>
<evidence type="ECO:0000313" key="2">
    <source>
        <dbReference type="Proteomes" id="UP000001589"/>
    </source>
</evidence>
<protein>
    <submittedName>
        <fullName evidence="1">Uncharacterized protein</fullName>
    </submittedName>
</protein>
<dbReference type="AlphaFoldDB" id="A2BW90"/>
<reference evidence="1 2" key="1">
    <citation type="journal article" date="2007" name="PLoS Genet.">
        <title>Patterns and implications of gene gain and loss in the evolution of Prochlorococcus.</title>
        <authorList>
            <person name="Kettler G.C."/>
            <person name="Martiny A.C."/>
            <person name="Huang K."/>
            <person name="Zucker J."/>
            <person name="Coleman M.L."/>
            <person name="Rodrigue S."/>
            <person name="Chen F."/>
            <person name="Lapidus A."/>
            <person name="Ferriera S."/>
            <person name="Johnson J."/>
            <person name="Steglich C."/>
            <person name="Church G.M."/>
            <person name="Richardson P."/>
            <person name="Chisholm S.W."/>
        </authorList>
    </citation>
    <scope>NUCLEOTIDE SEQUENCE [LARGE SCALE GENOMIC DNA]</scope>
    <source>
        <strain evidence="1 2">MIT 9515</strain>
    </source>
</reference>
<name>A2BW90_PROM5</name>